<evidence type="ECO:0008006" key="3">
    <source>
        <dbReference type="Google" id="ProtNLM"/>
    </source>
</evidence>
<keyword evidence="2" id="KW-1185">Reference proteome</keyword>
<evidence type="ECO:0000313" key="1">
    <source>
        <dbReference type="EMBL" id="KAJ3782598.1"/>
    </source>
</evidence>
<organism evidence="1 2">
    <name type="scientific">Lentinula aff. detonsa</name>
    <dbReference type="NCBI Taxonomy" id="2804958"/>
    <lineage>
        <taxon>Eukaryota</taxon>
        <taxon>Fungi</taxon>
        <taxon>Dikarya</taxon>
        <taxon>Basidiomycota</taxon>
        <taxon>Agaricomycotina</taxon>
        <taxon>Agaricomycetes</taxon>
        <taxon>Agaricomycetidae</taxon>
        <taxon>Agaricales</taxon>
        <taxon>Marasmiineae</taxon>
        <taxon>Omphalotaceae</taxon>
        <taxon>Lentinula</taxon>
    </lineage>
</organism>
<proteinExistence type="predicted"/>
<reference evidence="1" key="1">
    <citation type="submission" date="2022-08" db="EMBL/GenBank/DDBJ databases">
        <authorList>
            <consortium name="DOE Joint Genome Institute"/>
            <person name="Min B."/>
            <person name="Riley R."/>
            <person name="Sierra-Patev S."/>
            <person name="Naranjo-Ortiz M."/>
            <person name="Looney B."/>
            <person name="Konkel Z."/>
            <person name="Slot J.C."/>
            <person name="Sakamoto Y."/>
            <person name="Steenwyk J.L."/>
            <person name="Rokas A."/>
            <person name="Carro J."/>
            <person name="Camarero S."/>
            <person name="Ferreira P."/>
            <person name="Molpeceres G."/>
            <person name="Ruiz-Duenas F.J."/>
            <person name="Serrano A."/>
            <person name="Henrissat B."/>
            <person name="Drula E."/>
            <person name="Hughes K.W."/>
            <person name="Mata J.L."/>
            <person name="Ishikawa N.K."/>
            <person name="Vargas-Isla R."/>
            <person name="Ushijima S."/>
            <person name="Smith C.A."/>
            <person name="Ahrendt S."/>
            <person name="Andreopoulos W."/>
            <person name="He G."/>
            <person name="Labutti K."/>
            <person name="Lipzen A."/>
            <person name="Ng V."/>
            <person name="Sandor L."/>
            <person name="Barry K."/>
            <person name="Martinez A.T."/>
            <person name="Xiao Y."/>
            <person name="Gibbons J.G."/>
            <person name="Terashima K."/>
            <person name="Hibbett D.S."/>
            <person name="Grigoriev I.V."/>
        </authorList>
    </citation>
    <scope>NUCLEOTIDE SEQUENCE</scope>
    <source>
        <strain evidence="1">TFB10291</strain>
    </source>
</reference>
<dbReference type="AlphaFoldDB" id="A0AA38NK63"/>
<gene>
    <name evidence="1" type="ORF">GGU10DRAFT_335404</name>
</gene>
<dbReference type="Gene3D" id="3.40.462.20">
    <property type="match status" value="1"/>
</dbReference>
<dbReference type="Proteomes" id="UP001163798">
    <property type="component" value="Unassembled WGS sequence"/>
</dbReference>
<evidence type="ECO:0000313" key="2">
    <source>
        <dbReference type="Proteomes" id="UP001163798"/>
    </source>
</evidence>
<protein>
    <recommendedName>
        <fullName evidence="3">Berberine/berberine-like domain-containing protein</fullName>
    </recommendedName>
</protein>
<sequence>MEISRGIYNTISHTAVTMNLVESMQNQSSSNSLLLNGYVIEPFLPEAYHHGDTDTAYPPNRNENIHPMNIYYAWTSESSDSIMLDAARQTAASLQQIASSNGILASAKYPNYAIFGTPIGDLYGENADRLHHIKNLVDPFNVMGLTGGFKFE</sequence>
<accession>A0AA38NK63</accession>
<dbReference type="InterPro" id="IPR016169">
    <property type="entry name" value="FAD-bd_PCMH_sub2"/>
</dbReference>
<dbReference type="Gene3D" id="3.30.465.10">
    <property type="match status" value="1"/>
</dbReference>
<comment type="caution">
    <text evidence="1">The sequence shown here is derived from an EMBL/GenBank/DDBJ whole genome shotgun (WGS) entry which is preliminary data.</text>
</comment>
<dbReference type="EMBL" id="MU793465">
    <property type="protein sequence ID" value="KAJ3782598.1"/>
    <property type="molecule type" value="Genomic_DNA"/>
</dbReference>
<name>A0AA38NK63_9AGAR</name>